<feature type="signal peptide" evidence="1">
    <location>
        <begin position="1"/>
        <end position="20"/>
    </location>
</feature>
<evidence type="ECO:0008006" key="4">
    <source>
        <dbReference type="Google" id="ProtNLM"/>
    </source>
</evidence>
<dbReference type="Proteomes" id="UP001589607">
    <property type="component" value="Unassembled WGS sequence"/>
</dbReference>
<dbReference type="PROSITE" id="PS51257">
    <property type="entry name" value="PROKAR_LIPOPROTEIN"/>
    <property type="match status" value="1"/>
</dbReference>
<comment type="caution">
    <text evidence="2">The sequence shown here is derived from an EMBL/GenBank/DDBJ whole genome shotgun (WGS) entry which is preliminary data.</text>
</comment>
<keyword evidence="3" id="KW-1185">Reference proteome</keyword>
<gene>
    <name evidence="2" type="ORF">ACFFVF_04520</name>
</gene>
<feature type="chain" id="PRO_5046122713" description="LPS export ABC transporter protein LptC" evidence="1">
    <location>
        <begin position="21"/>
        <end position="213"/>
    </location>
</feature>
<protein>
    <recommendedName>
        <fullName evidence="4">LPS export ABC transporter protein LptC</fullName>
    </recommendedName>
</protein>
<organism evidence="2 3">
    <name type="scientific">Flavobacterium jumunjinense</name>
    <dbReference type="NCBI Taxonomy" id="998845"/>
    <lineage>
        <taxon>Bacteria</taxon>
        <taxon>Pseudomonadati</taxon>
        <taxon>Bacteroidota</taxon>
        <taxon>Flavobacteriia</taxon>
        <taxon>Flavobacteriales</taxon>
        <taxon>Flavobacteriaceae</taxon>
        <taxon>Flavobacterium</taxon>
    </lineage>
</organism>
<name>A0ABV5GK57_9FLAO</name>
<evidence type="ECO:0000313" key="2">
    <source>
        <dbReference type="EMBL" id="MFB9095768.1"/>
    </source>
</evidence>
<proteinExistence type="predicted"/>
<dbReference type="EMBL" id="JBHMEY010000010">
    <property type="protein sequence ID" value="MFB9095768.1"/>
    <property type="molecule type" value="Genomic_DNA"/>
</dbReference>
<keyword evidence="1" id="KW-0732">Signal</keyword>
<reference evidence="2 3" key="1">
    <citation type="submission" date="2024-09" db="EMBL/GenBank/DDBJ databases">
        <authorList>
            <person name="Sun Q."/>
            <person name="Mori K."/>
        </authorList>
    </citation>
    <scope>NUCLEOTIDE SEQUENCE [LARGE SCALE GENOMIC DNA]</scope>
    <source>
        <strain evidence="2 3">CECT 7955</strain>
    </source>
</reference>
<accession>A0ABV5GK57</accession>
<sequence length="213" mass="25156">MKKALFIFCLLILLSSCSKKKQKESNPIKTETSLKTTLNLDENSVLKEWVNYYNTKDTSFSIEQFVFSRADTLILSKGNVYGLFDKEFDTIYKDFLVFNKDKQSYIDFDSYNWSIDDDKGVMFSPDQEINWVDIKNKTVNRIDFKGPSQWVEEAFWKNDSTIILLENTVEKKPIITEIKLHEKRITTFEYKKNVVFESEYTTMRLVNKGMMID</sequence>
<dbReference type="RefSeq" id="WP_236456465.1">
    <property type="nucleotide sequence ID" value="NZ_CBCSGE010000011.1"/>
</dbReference>
<evidence type="ECO:0000313" key="3">
    <source>
        <dbReference type="Proteomes" id="UP001589607"/>
    </source>
</evidence>
<evidence type="ECO:0000256" key="1">
    <source>
        <dbReference type="SAM" id="SignalP"/>
    </source>
</evidence>